<protein>
    <submittedName>
        <fullName evidence="2">Uncharacterized protein</fullName>
    </submittedName>
</protein>
<dbReference type="AlphaFoldDB" id="A0A127ZI77"/>
<accession>A0A127ZI77</accession>
<evidence type="ECO:0000256" key="1">
    <source>
        <dbReference type="SAM" id="MobiDB-lite"/>
    </source>
</evidence>
<feature type="region of interest" description="Disordered" evidence="1">
    <location>
        <begin position="1"/>
        <end position="21"/>
    </location>
</feature>
<reference evidence="2" key="1">
    <citation type="submission" date="2014-06" db="EMBL/GenBank/DDBJ databases">
        <authorList>
            <person name="Ju J."/>
            <person name="Zhang J."/>
        </authorList>
    </citation>
    <scope>NUCLEOTIDE SEQUENCE</scope>
    <source>
        <strain evidence="2">SscI8</strain>
    </source>
</reference>
<dbReference type="EMBL" id="LK056691">
    <property type="protein sequence ID" value="CDU25716.1"/>
    <property type="molecule type" value="Genomic_DNA"/>
</dbReference>
<proteinExistence type="predicted"/>
<feature type="compositionally biased region" description="Low complexity" evidence="1">
    <location>
        <begin position="603"/>
        <end position="615"/>
    </location>
</feature>
<sequence>MRLKAQQKLQDQATSFPVSKPTSVVATDIESDEDDLGFLTLGRSKRQAALKRPASYSIDPLDEVSRLKRHPNKLPILGAKYAAASVHKTKGIESFLREKQRRSKKGTDADGLSRAEAIARSMEQERLGRMGIAYPDGSDSDDRRSDPNGGSRLSKLDSSKASRVHASSWRNMVEKNGKEQQLTVKALSPTIPSFLWSSPSESADSDDDARDEVVDAKTAEQRLAASITTVGADEEEKQLALDILQRDIGDGTEDQAPKPKGRITFYRAGKVLAPTTTFFCPLPSVTKSTTQGTQTSSASTGTAITAAAAADTLPASDEIEWITLARHILLAGFLPPSLDLDKRQIRRILVWLSISFILEHDVMQSRLISTLFQSLVFESAKSHYRRQLRTAVPKALTDVARRIPHILNRLGMDVEVLEQCFPDNSKVTDVPLFTVAQRKQALSQAQQDAGSGSSPSAEFTEFKVYLTQAERDDILINLARMVDILACGPDPSFVSDNLTILAGYVSSMAIACATTTSFALANTVGVTFTSVFTAAAREGDETLRGLQERVCRRTFSGLGSDAIGVRARVVTVFPGEGREVGAVRRWLAWCALTEHVAQTRTASPSMSDVVPSSDPFADEGEEVQQHRLQEEGETAHWRRTKFEPLSLDLDMLVAAIDAGDTASPFYVAPSFTVDGANETPATTAAAEKKDDDDDEASPTATSHQTTDFKSILAATQLLAQTLQNLPIHMCTFLPTDRSTLHPSTTTNRRWTRTLRLALTPFIPLNPTLNQTRLATLHTIVQRLAHVNSRIRDNTGSVILQMLAKDALQRTGLGLEYQLEMYGVVDGGAGSFIQ</sequence>
<name>A0A127ZI77_9BASI</name>
<feature type="region of interest" description="Disordered" evidence="1">
    <location>
        <begin position="603"/>
        <end position="635"/>
    </location>
</feature>
<organism evidence="2">
    <name type="scientific">Sporisorium scitamineum</name>
    <dbReference type="NCBI Taxonomy" id="49012"/>
    <lineage>
        <taxon>Eukaryota</taxon>
        <taxon>Fungi</taxon>
        <taxon>Dikarya</taxon>
        <taxon>Basidiomycota</taxon>
        <taxon>Ustilaginomycotina</taxon>
        <taxon>Ustilaginomycetes</taxon>
        <taxon>Ustilaginales</taxon>
        <taxon>Ustilaginaceae</taxon>
        <taxon>Sporisorium</taxon>
    </lineage>
</organism>
<feature type="compositionally biased region" description="Polar residues" evidence="1">
    <location>
        <begin position="7"/>
        <end position="21"/>
    </location>
</feature>
<dbReference type="OrthoDB" id="2546488at2759"/>
<feature type="region of interest" description="Disordered" evidence="1">
    <location>
        <begin position="93"/>
        <end position="177"/>
    </location>
</feature>
<feature type="region of interest" description="Disordered" evidence="1">
    <location>
        <begin position="672"/>
        <end position="705"/>
    </location>
</feature>
<evidence type="ECO:0000313" key="2">
    <source>
        <dbReference type="EMBL" id="CDU25716.1"/>
    </source>
</evidence>
<gene>
    <name evidence="2" type="ORF">SPSC_05887</name>
</gene>
<feature type="compositionally biased region" description="Basic and acidic residues" evidence="1">
    <location>
        <begin position="623"/>
        <end position="635"/>
    </location>
</feature>